<proteinExistence type="inferred from homology"/>
<dbReference type="PROSITE" id="PS51747">
    <property type="entry name" value="CYT_DCMP_DEAMINASES_2"/>
    <property type="match status" value="1"/>
</dbReference>
<comment type="catalytic activity">
    <reaction evidence="9 13">
        <text>cytidine + H2O + H(+) = uridine + NH4(+)</text>
        <dbReference type="Rhea" id="RHEA:16069"/>
        <dbReference type="ChEBI" id="CHEBI:15377"/>
        <dbReference type="ChEBI" id="CHEBI:15378"/>
        <dbReference type="ChEBI" id="CHEBI:16704"/>
        <dbReference type="ChEBI" id="CHEBI:17562"/>
        <dbReference type="ChEBI" id="CHEBI:28938"/>
        <dbReference type="EC" id="3.5.4.5"/>
    </reaction>
</comment>
<evidence type="ECO:0000256" key="2">
    <source>
        <dbReference type="ARBA" id="ARBA00003949"/>
    </source>
</evidence>
<dbReference type="InterPro" id="IPR016192">
    <property type="entry name" value="APOBEC/CMP_deaminase_Zn-bd"/>
</dbReference>
<keyword evidence="6 13" id="KW-0378">Hydrolase</keyword>
<evidence type="ECO:0000256" key="9">
    <source>
        <dbReference type="ARBA" id="ARBA00049558"/>
    </source>
</evidence>
<comment type="cofactor">
    <cofactor evidence="1 12 13">
        <name>Zn(2+)</name>
        <dbReference type="ChEBI" id="CHEBI:29105"/>
    </cofactor>
</comment>
<dbReference type="GO" id="GO:0055086">
    <property type="term" value="P:nucleobase-containing small molecule metabolic process"/>
    <property type="evidence" value="ECO:0007669"/>
    <property type="project" value="UniProtKB-ARBA"/>
</dbReference>
<dbReference type="GO" id="GO:0004126">
    <property type="term" value="F:cytidine deaminase activity"/>
    <property type="evidence" value="ECO:0007669"/>
    <property type="project" value="UniProtKB-UniRule"/>
</dbReference>
<evidence type="ECO:0000256" key="4">
    <source>
        <dbReference type="ARBA" id="ARBA00012783"/>
    </source>
</evidence>
<dbReference type="Gene3D" id="3.40.140.10">
    <property type="entry name" value="Cytidine Deaminase, domain 2"/>
    <property type="match status" value="1"/>
</dbReference>
<dbReference type="InterPro" id="IPR002125">
    <property type="entry name" value="CMP_dCMP_dom"/>
</dbReference>
<dbReference type="GO" id="GO:0042802">
    <property type="term" value="F:identical protein binding"/>
    <property type="evidence" value="ECO:0007669"/>
    <property type="project" value="UniProtKB-ARBA"/>
</dbReference>
<dbReference type="GO" id="GO:0072527">
    <property type="term" value="P:pyrimidine-containing compound metabolic process"/>
    <property type="evidence" value="ECO:0007669"/>
    <property type="project" value="UniProtKB-ARBA"/>
</dbReference>
<evidence type="ECO:0000313" key="16">
    <source>
        <dbReference type="Proteomes" id="UP001620626"/>
    </source>
</evidence>
<dbReference type="PANTHER" id="PTHR11644:SF2">
    <property type="entry name" value="CYTIDINE DEAMINASE"/>
    <property type="match status" value="1"/>
</dbReference>
<dbReference type="CDD" id="cd01283">
    <property type="entry name" value="cytidine_deaminase"/>
    <property type="match status" value="1"/>
</dbReference>
<dbReference type="EMBL" id="JBICBT010000956">
    <property type="protein sequence ID" value="KAL3090756.1"/>
    <property type="molecule type" value="Genomic_DNA"/>
</dbReference>
<feature type="binding site" evidence="11">
    <location>
        <begin position="51"/>
        <end position="57"/>
    </location>
    <ligand>
        <name>substrate</name>
    </ligand>
</feature>
<evidence type="ECO:0000256" key="10">
    <source>
        <dbReference type="PIRSR" id="PIRSR606262-1"/>
    </source>
</evidence>
<feature type="binding site" evidence="12">
    <location>
        <position position="98"/>
    </location>
    <ligand>
        <name>Zn(2+)</name>
        <dbReference type="ChEBI" id="CHEBI:29105"/>
        <note>catalytic</note>
    </ligand>
</feature>
<dbReference type="Pfam" id="PF00383">
    <property type="entry name" value="dCMP_cyt_deam_1"/>
    <property type="match status" value="1"/>
</dbReference>
<keyword evidence="5 12" id="KW-0479">Metal-binding</keyword>
<comment type="function">
    <text evidence="2 13">This enzyme scavenges exogenous and endogenous cytidine and 2'-deoxycytidine for UMP synthesis.</text>
</comment>
<evidence type="ECO:0000256" key="7">
    <source>
        <dbReference type="ARBA" id="ARBA00022833"/>
    </source>
</evidence>
<sequence length="152" mass="16343">MENDGQLSPAEEQMLIEQAQIVQRNSHSPYSKFAVGAAILNEDGQIFRGANVENASYGATICAERSAICSAISAIGPNKFCPKAICVVTDLNEPGAPCGICRQTLVEFGDMAVLLYSRPSKKLLKTRVQNLLPMAFTPNALNTFKSDASMSN</sequence>
<organism evidence="15 16">
    <name type="scientific">Heterodera trifolii</name>
    <dbReference type="NCBI Taxonomy" id="157864"/>
    <lineage>
        <taxon>Eukaryota</taxon>
        <taxon>Metazoa</taxon>
        <taxon>Ecdysozoa</taxon>
        <taxon>Nematoda</taxon>
        <taxon>Chromadorea</taxon>
        <taxon>Rhabditida</taxon>
        <taxon>Tylenchina</taxon>
        <taxon>Tylenchomorpha</taxon>
        <taxon>Tylenchoidea</taxon>
        <taxon>Heteroderidae</taxon>
        <taxon>Heteroderinae</taxon>
        <taxon>Heterodera</taxon>
    </lineage>
</organism>
<dbReference type="NCBIfam" id="NF004064">
    <property type="entry name" value="PRK05578.1"/>
    <property type="match status" value="1"/>
</dbReference>
<dbReference type="InterPro" id="IPR006262">
    <property type="entry name" value="Cyt_deam_tetra"/>
</dbReference>
<dbReference type="GO" id="GO:0008270">
    <property type="term" value="F:zinc ion binding"/>
    <property type="evidence" value="ECO:0007669"/>
    <property type="project" value="UniProtKB-UniRule"/>
</dbReference>
<evidence type="ECO:0000256" key="13">
    <source>
        <dbReference type="RuleBase" id="RU364006"/>
    </source>
</evidence>
<dbReference type="AlphaFoldDB" id="A0ABD2JJF8"/>
<feature type="domain" description="CMP/dCMP-type deaminase" evidence="14">
    <location>
        <begin position="10"/>
        <end position="139"/>
    </location>
</feature>
<evidence type="ECO:0000313" key="15">
    <source>
        <dbReference type="EMBL" id="KAL3090756.1"/>
    </source>
</evidence>
<dbReference type="GO" id="GO:0005737">
    <property type="term" value="C:cytoplasm"/>
    <property type="evidence" value="ECO:0007669"/>
    <property type="project" value="UniProtKB-ARBA"/>
</dbReference>
<evidence type="ECO:0000256" key="3">
    <source>
        <dbReference type="ARBA" id="ARBA00006576"/>
    </source>
</evidence>
<dbReference type="InterPro" id="IPR016193">
    <property type="entry name" value="Cytidine_deaminase-like"/>
</dbReference>
<name>A0ABD2JJF8_9BILA</name>
<comment type="similarity">
    <text evidence="3 13">Belongs to the cytidine and deoxycytidylate deaminase family.</text>
</comment>
<evidence type="ECO:0000256" key="6">
    <source>
        <dbReference type="ARBA" id="ARBA00022801"/>
    </source>
</evidence>
<keyword evidence="7 12" id="KW-0862">Zinc</keyword>
<protein>
    <recommendedName>
        <fullName evidence="4 13">Cytidine deaminase</fullName>
        <ecNumber evidence="4 13">3.5.4.5</ecNumber>
    </recommendedName>
    <alternativeName>
        <fullName evidence="8 13">Cytidine aminohydrolase</fullName>
    </alternativeName>
</protein>
<evidence type="ECO:0000256" key="11">
    <source>
        <dbReference type="PIRSR" id="PIRSR606262-2"/>
    </source>
</evidence>
<comment type="catalytic activity">
    <reaction evidence="13">
        <text>2'-deoxycytidine + H2O + H(+) = 2'-deoxyuridine + NH4(+)</text>
        <dbReference type="Rhea" id="RHEA:13433"/>
        <dbReference type="ChEBI" id="CHEBI:15377"/>
        <dbReference type="ChEBI" id="CHEBI:15378"/>
        <dbReference type="ChEBI" id="CHEBI:15698"/>
        <dbReference type="ChEBI" id="CHEBI:16450"/>
        <dbReference type="ChEBI" id="CHEBI:28938"/>
        <dbReference type="EC" id="3.5.4.5"/>
    </reaction>
</comment>
<gene>
    <name evidence="15" type="ORF">niasHT_029975</name>
</gene>
<dbReference type="SUPFAM" id="SSF53927">
    <property type="entry name" value="Cytidine deaminase-like"/>
    <property type="match status" value="1"/>
</dbReference>
<evidence type="ECO:0000256" key="5">
    <source>
        <dbReference type="ARBA" id="ARBA00022723"/>
    </source>
</evidence>
<feature type="binding site" evidence="12">
    <location>
        <position position="101"/>
    </location>
    <ligand>
        <name>Zn(2+)</name>
        <dbReference type="ChEBI" id="CHEBI:29105"/>
        <note>catalytic</note>
    </ligand>
</feature>
<evidence type="ECO:0000259" key="14">
    <source>
        <dbReference type="PROSITE" id="PS51747"/>
    </source>
</evidence>
<dbReference type="EC" id="3.5.4.5" evidence="4 13"/>
<evidence type="ECO:0000256" key="1">
    <source>
        <dbReference type="ARBA" id="ARBA00001947"/>
    </source>
</evidence>
<reference evidence="15 16" key="1">
    <citation type="submission" date="2024-10" db="EMBL/GenBank/DDBJ databases">
        <authorList>
            <person name="Kim D."/>
        </authorList>
    </citation>
    <scope>NUCLEOTIDE SEQUENCE [LARGE SCALE GENOMIC DNA]</scope>
    <source>
        <strain evidence="15">BH-2024</strain>
    </source>
</reference>
<dbReference type="PANTHER" id="PTHR11644">
    <property type="entry name" value="CYTIDINE DEAMINASE"/>
    <property type="match status" value="1"/>
</dbReference>
<evidence type="ECO:0000256" key="8">
    <source>
        <dbReference type="ARBA" id="ARBA00032005"/>
    </source>
</evidence>
<feature type="active site" description="Proton donor" evidence="10">
    <location>
        <position position="64"/>
    </location>
</feature>
<dbReference type="InterPro" id="IPR050202">
    <property type="entry name" value="Cyt/Deoxycyt_deaminase"/>
</dbReference>
<feature type="binding site" evidence="12">
    <location>
        <position position="62"/>
    </location>
    <ligand>
        <name>Zn(2+)</name>
        <dbReference type="ChEBI" id="CHEBI:29105"/>
        <note>catalytic</note>
    </ligand>
</feature>
<evidence type="ECO:0000256" key="12">
    <source>
        <dbReference type="PIRSR" id="PIRSR606262-3"/>
    </source>
</evidence>
<dbReference type="NCBIfam" id="TIGR01354">
    <property type="entry name" value="cyt_deam_tetra"/>
    <property type="match status" value="1"/>
</dbReference>
<accession>A0ABD2JJF8</accession>
<comment type="caution">
    <text evidence="15">The sequence shown here is derived from an EMBL/GenBank/DDBJ whole genome shotgun (WGS) entry which is preliminary data.</text>
</comment>
<dbReference type="PROSITE" id="PS00903">
    <property type="entry name" value="CYT_DCMP_DEAMINASES_1"/>
    <property type="match status" value="1"/>
</dbReference>
<dbReference type="Proteomes" id="UP001620626">
    <property type="component" value="Unassembled WGS sequence"/>
</dbReference>
<dbReference type="FunFam" id="3.40.140.10:FF:000008">
    <property type="entry name" value="Cytidine deaminase"/>
    <property type="match status" value="1"/>
</dbReference>
<keyword evidence="16" id="KW-1185">Reference proteome</keyword>